<dbReference type="RefSeq" id="WP_073408241.1">
    <property type="nucleotide sequence ID" value="NZ_FQWH01000001.1"/>
</dbReference>
<proteinExistence type="predicted"/>
<dbReference type="Pfam" id="PF01381">
    <property type="entry name" value="HTH_3"/>
    <property type="match status" value="1"/>
</dbReference>
<name>A0A1M5HE20_FLAJO</name>
<dbReference type="PROSITE" id="PS50943">
    <property type="entry name" value="HTH_CROC1"/>
    <property type="match status" value="1"/>
</dbReference>
<evidence type="ECO:0000313" key="3">
    <source>
        <dbReference type="Proteomes" id="UP000184112"/>
    </source>
</evidence>
<reference evidence="2 3" key="1">
    <citation type="submission" date="2016-11" db="EMBL/GenBank/DDBJ databases">
        <authorList>
            <person name="Jaros S."/>
            <person name="Januszkiewicz K."/>
            <person name="Wedrychowicz H."/>
        </authorList>
    </citation>
    <scope>NUCLEOTIDE SEQUENCE [LARGE SCALE GENOMIC DNA]</scope>
    <source>
        <strain evidence="2 3">DSM 6792</strain>
    </source>
</reference>
<dbReference type="InterPro" id="IPR001387">
    <property type="entry name" value="Cro/C1-type_HTH"/>
</dbReference>
<evidence type="ECO:0000259" key="1">
    <source>
        <dbReference type="PROSITE" id="PS50943"/>
    </source>
</evidence>
<dbReference type="CDD" id="cd00093">
    <property type="entry name" value="HTH_XRE"/>
    <property type="match status" value="1"/>
</dbReference>
<dbReference type="SMART" id="SM00530">
    <property type="entry name" value="HTH_XRE"/>
    <property type="match status" value="1"/>
</dbReference>
<dbReference type="AlphaFoldDB" id="A0A1M5HE20"/>
<dbReference type="EMBL" id="FQWH01000001">
    <property type="protein sequence ID" value="SHG14062.1"/>
    <property type="molecule type" value="Genomic_DNA"/>
</dbReference>
<gene>
    <name evidence="2" type="ORF">SAMN05444388_101819</name>
</gene>
<dbReference type="GO" id="GO:0003677">
    <property type="term" value="F:DNA binding"/>
    <property type="evidence" value="ECO:0007669"/>
    <property type="project" value="InterPro"/>
</dbReference>
<dbReference type="Gene3D" id="1.10.260.40">
    <property type="entry name" value="lambda repressor-like DNA-binding domains"/>
    <property type="match status" value="1"/>
</dbReference>
<accession>A0A1M5HE20</accession>
<dbReference type="SUPFAM" id="SSF47413">
    <property type="entry name" value="lambda repressor-like DNA-binding domains"/>
    <property type="match status" value="1"/>
</dbReference>
<organism evidence="2 3">
    <name type="scientific">Flavobacterium johnsoniae</name>
    <name type="common">Cytophaga johnsonae</name>
    <dbReference type="NCBI Taxonomy" id="986"/>
    <lineage>
        <taxon>Bacteria</taxon>
        <taxon>Pseudomonadati</taxon>
        <taxon>Bacteroidota</taxon>
        <taxon>Flavobacteriia</taxon>
        <taxon>Flavobacteriales</taxon>
        <taxon>Flavobacteriaceae</taxon>
        <taxon>Flavobacterium</taxon>
    </lineage>
</organism>
<dbReference type="InterPro" id="IPR010982">
    <property type="entry name" value="Lambda_DNA-bd_dom_sf"/>
</dbReference>
<protein>
    <submittedName>
        <fullName evidence="2">Helix-turn-helix</fullName>
    </submittedName>
</protein>
<sequence>MTSENNENINKESENNESFYLKKVGERLRYFRKKAGYTNSEYFAYENNISRPQYGKYEAGANIQLNTLIKILKAMNVTLEEFFEGFNEY</sequence>
<feature type="domain" description="HTH cro/C1-type" evidence="1">
    <location>
        <begin position="48"/>
        <end position="82"/>
    </location>
</feature>
<evidence type="ECO:0000313" key="2">
    <source>
        <dbReference type="EMBL" id="SHG14062.1"/>
    </source>
</evidence>
<dbReference type="Proteomes" id="UP000184112">
    <property type="component" value="Unassembled WGS sequence"/>
</dbReference>